<gene>
    <name evidence="2" type="ORF">ACFO4E_22645</name>
</gene>
<keyword evidence="2" id="KW-0547">Nucleotide-binding</keyword>
<dbReference type="Proteomes" id="UP001595923">
    <property type="component" value="Unassembled WGS sequence"/>
</dbReference>
<dbReference type="RefSeq" id="WP_378577991.1">
    <property type="nucleotide sequence ID" value="NZ_JBHSFQ010000027.1"/>
</dbReference>
<proteinExistence type="predicted"/>
<evidence type="ECO:0000259" key="1">
    <source>
        <dbReference type="Pfam" id="PF01656"/>
    </source>
</evidence>
<sequence length="328" mass="34839">MKIAFAGKGGSGKTTLSALFTRYLATSGLPVVAIDADINQNLGAALGAPAGELARLPPLGTHVADIKELLRGDNPRIGSAAEMVKTTPPGPGSLLLAASGPNPLHERFGLRTPDGATLMVTGPFGADDLGVACYHSKVGAAELYLNHLVDAPGEYVVVDMTAGADSFASGLFTRFDVTFLVAEPTVRGVGVYRQYADYARDHGVTIRVIGNKVQDESDVAFLREHVGDALAACFGHSAFVRAMEKGRHAPLEELEGDNAKTLAWMRDTVDSTPQDWARFTRQTVEFHLRNARAWAQSATGADLEAQVDPFFVLGPEALAEQRRAAAAR</sequence>
<comment type="caution">
    <text evidence="2">The sequence shown here is derived from an EMBL/GenBank/DDBJ whole genome shotgun (WGS) entry which is preliminary data.</text>
</comment>
<reference evidence="3" key="1">
    <citation type="journal article" date="2019" name="Int. J. Syst. Evol. Microbiol.">
        <title>The Global Catalogue of Microorganisms (GCM) 10K type strain sequencing project: providing services to taxonomists for standard genome sequencing and annotation.</title>
        <authorList>
            <consortium name="The Broad Institute Genomics Platform"/>
            <consortium name="The Broad Institute Genome Sequencing Center for Infectious Disease"/>
            <person name="Wu L."/>
            <person name="Ma J."/>
        </authorList>
    </citation>
    <scope>NUCLEOTIDE SEQUENCE [LARGE SCALE GENOMIC DNA]</scope>
    <source>
        <strain evidence="3">XZYJ18</strain>
    </source>
</reference>
<dbReference type="PANTHER" id="PTHR43384:SF15">
    <property type="entry name" value="ATP-BINDING PROTEIN"/>
    <property type="match status" value="1"/>
</dbReference>
<dbReference type="InterPro" id="IPR027417">
    <property type="entry name" value="P-loop_NTPase"/>
</dbReference>
<dbReference type="Gene3D" id="3.40.50.300">
    <property type="entry name" value="P-loop containing nucleotide triphosphate hydrolases"/>
    <property type="match status" value="1"/>
</dbReference>
<dbReference type="InterPro" id="IPR050625">
    <property type="entry name" value="ParA/MinD_ATPase"/>
</dbReference>
<dbReference type="PANTHER" id="PTHR43384">
    <property type="entry name" value="SEPTUM SITE-DETERMINING PROTEIN MIND HOMOLOG, CHLOROPLASTIC-RELATED"/>
    <property type="match status" value="1"/>
</dbReference>
<evidence type="ECO:0000313" key="3">
    <source>
        <dbReference type="Proteomes" id="UP001595923"/>
    </source>
</evidence>
<dbReference type="GO" id="GO:0005524">
    <property type="term" value="F:ATP binding"/>
    <property type="evidence" value="ECO:0007669"/>
    <property type="project" value="UniProtKB-KW"/>
</dbReference>
<keyword evidence="3" id="KW-1185">Reference proteome</keyword>
<feature type="domain" description="CobQ/CobB/MinD/ParA nucleotide binding" evidence="1">
    <location>
        <begin position="4"/>
        <end position="47"/>
    </location>
</feature>
<dbReference type="EMBL" id="JBHSFQ010000027">
    <property type="protein sequence ID" value="MFC4564667.1"/>
    <property type="molecule type" value="Genomic_DNA"/>
</dbReference>
<evidence type="ECO:0000313" key="2">
    <source>
        <dbReference type="EMBL" id="MFC4564667.1"/>
    </source>
</evidence>
<keyword evidence="2" id="KW-0067">ATP-binding</keyword>
<dbReference type="Pfam" id="PF01656">
    <property type="entry name" value="CbiA"/>
    <property type="match status" value="1"/>
</dbReference>
<dbReference type="InterPro" id="IPR002586">
    <property type="entry name" value="CobQ/CobB/MinD/ParA_Nub-bd_dom"/>
</dbReference>
<accession>A0ABV9E0U0</accession>
<organism evidence="2 3">
    <name type="scientific">Nocardiopsis mangrovi</name>
    <dbReference type="NCBI Taxonomy" id="1179818"/>
    <lineage>
        <taxon>Bacteria</taxon>
        <taxon>Bacillati</taxon>
        <taxon>Actinomycetota</taxon>
        <taxon>Actinomycetes</taxon>
        <taxon>Streptosporangiales</taxon>
        <taxon>Nocardiopsidaceae</taxon>
        <taxon>Nocardiopsis</taxon>
    </lineage>
</organism>
<name>A0ABV9E0U0_9ACTN</name>
<protein>
    <submittedName>
        <fullName evidence="2">ATP-binding protein</fullName>
    </submittedName>
</protein>
<dbReference type="SUPFAM" id="SSF52540">
    <property type="entry name" value="P-loop containing nucleoside triphosphate hydrolases"/>
    <property type="match status" value="1"/>
</dbReference>